<evidence type="ECO:0000313" key="3">
    <source>
        <dbReference type="Proteomes" id="UP001152795"/>
    </source>
</evidence>
<dbReference type="SUPFAM" id="SSF52096">
    <property type="entry name" value="ClpP/crotonase"/>
    <property type="match status" value="2"/>
</dbReference>
<dbReference type="InterPro" id="IPR029045">
    <property type="entry name" value="ClpP/crotonase-like_dom_sf"/>
</dbReference>
<dbReference type="OrthoDB" id="439921at2759"/>
<comment type="similarity">
    <text evidence="1">Belongs to the AccD/PCCB family.</text>
</comment>
<dbReference type="GO" id="GO:1905202">
    <property type="term" value="C:methylcrotonoyl-CoA carboxylase complex"/>
    <property type="evidence" value="ECO:0007669"/>
    <property type="project" value="TreeGrafter"/>
</dbReference>
<proteinExistence type="inferred from homology"/>
<accession>A0A6S7IIE5</accession>
<reference evidence="2" key="1">
    <citation type="submission" date="2020-04" db="EMBL/GenBank/DDBJ databases">
        <authorList>
            <person name="Alioto T."/>
            <person name="Alioto T."/>
            <person name="Gomez Garrido J."/>
        </authorList>
    </citation>
    <scope>NUCLEOTIDE SEQUENCE</scope>
    <source>
        <strain evidence="2">A484AB</strain>
    </source>
</reference>
<evidence type="ECO:0000313" key="2">
    <source>
        <dbReference type="EMBL" id="CAB4005801.1"/>
    </source>
</evidence>
<keyword evidence="3" id="KW-1185">Reference proteome</keyword>
<gene>
    <name evidence="2" type="ORF">PACLA_8A007117</name>
</gene>
<dbReference type="Gene3D" id="3.90.226.10">
    <property type="entry name" value="2-enoyl-CoA Hydratase, Chain A, domain 1"/>
    <property type="match status" value="2"/>
</dbReference>
<dbReference type="InterPro" id="IPR011763">
    <property type="entry name" value="COA_CT_C"/>
</dbReference>
<organism evidence="2 3">
    <name type="scientific">Paramuricea clavata</name>
    <name type="common">Red gorgonian</name>
    <name type="synonym">Violescent sea-whip</name>
    <dbReference type="NCBI Taxonomy" id="317549"/>
    <lineage>
        <taxon>Eukaryota</taxon>
        <taxon>Metazoa</taxon>
        <taxon>Cnidaria</taxon>
        <taxon>Anthozoa</taxon>
        <taxon>Octocorallia</taxon>
        <taxon>Malacalcyonacea</taxon>
        <taxon>Plexauridae</taxon>
        <taxon>Paramuricea</taxon>
    </lineage>
</organism>
<dbReference type="InterPro" id="IPR045190">
    <property type="entry name" value="MCCB/AccD1-like"/>
</dbReference>
<dbReference type="EMBL" id="CACRXK020005317">
    <property type="protein sequence ID" value="CAB4005801.1"/>
    <property type="molecule type" value="Genomic_DNA"/>
</dbReference>
<dbReference type="PANTHER" id="PTHR22855:SF13">
    <property type="entry name" value="METHYLCROTONOYL-COA CARBOXYLASE BETA CHAIN, MITOCHONDRIAL"/>
    <property type="match status" value="1"/>
</dbReference>
<dbReference type="InterPro" id="IPR034733">
    <property type="entry name" value="AcCoA_carboxyl_beta"/>
</dbReference>
<dbReference type="FunFam" id="3.90.226.10:FF:000004">
    <property type="entry name" value="Methylcrotonoyl-CoA carboxylase beta chain"/>
    <property type="match status" value="1"/>
</dbReference>
<dbReference type="GO" id="GO:0004485">
    <property type="term" value="F:methylcrotonoyl-CoA carboxylase activity"/>
    <property type="evidence" value="ECO:0007669"/>
    <property type="project" value="TreeGrafter"/>
</dbReference>
<evidence type="ECO:0000256" key="1">
    <source>
        <dbReference type="ARBA" id="ARBA00006102"/>
    </source>
</evidence>
<dbReference type="Pfam" id="PF01039">
    <property type="entry name" value="Carboxyl_trans"/>
    <property type="match status" value="1"/>
</dbReference>
<dbReference type="PANTHER" id="PTHR22855">
    <property type="entry name" value="ACETYL, PROPIONYL, PYRUVATE, AND GLUTACONYL CARBOXYLASE-RELATED"/>
    <property type="match status" value="1"/>
</dbReference>
<dbReference type="Proteomes" id="UP001152795">
    <property type="component" value="Unassembled WGS sequence"/>
</dbReference>
<name>A0A6S7IIE5_PARCT</name>
<protein>
    <submittedName>
        <fullName evidence="2">Methylcrotonoyl- carboxylase beta chain, mitochondrial</fullName>
    </submittedName>
</protein>
<dbReference type="GO" id="GO:0006552">
    <property type="term" value="P:L-leucine catabolic process"/>
    <property type="evidence" value="ECO:0007669"/>
    <property type="project" value="TreeGrafter"/>
</dbReference>
<feature type="non-terminal residue" evidence="2">
    <location>
        <position position="849"/>
    </location>
</feature>
<dbReference type="AlphaFoldDB" id="A0A6S7IIE5"/>
<sequence length="849" mass="93347">MVNSNAGSACCKQIALETPQIVRCKNFHDVSNANVIKSKVDRSSKEFQENKLETAENREAGGSYMLAKSDTHIKRVTVKKHIRAQEIAKQNNLPCIYLGFPKVGFLPLQHEVFPDKYHFGRIFYNQARMSSMGIPQNQGTIFLAGPPLVQAATGEVVSSEELGGADLHCGTSGVTDHYAVDDTHALHIARQAVRNLNRSKRLTTTIEASDEPLYPANDIYGIVGDNLKKSYDIRQVIARIVDGSRFDEFKEMYGTTLVTGFARIHGYPVGILGNNGVLFSESALKGTHFIELCCQRNIPLIFLQNITGFMVGREFEAGGIAKNGAKMVTAVSCAKVPKFTVILGGSFGAGNYGMCGRAYSPRFLYMWPNARISVMGGEQAATVLATITKGQKEREGKEFTAEEEAALKAPILKRFEKEGHPYFSSARIWDDGVIDPADTRSVLGLSLSAALNAPVEQTSFGVFRMQPNALPTELRGLLMLIVGTGSNLRSSRRDEGPRRKKKVNPVVRWVEGDVGEVAMQVFNPMPFDIKISKMTLMTEARYSVELFGIQSNCPVTETILDKQFSLPLLVNVTPRLPLLQFQSGINEVKSFVNSSHRGSSLTLEVKLHRGQSISGPIVVENVGTIPVENVTITLLSTFKTDKINLVTLDQDHVTQSLPLLPVANSHFNLRFDGLLPESLQDGGTLNWSGKLKVSYSGGEAWKLGMSRQAAVDIRIEVIPSLHATDYSVVSVEKGDGEHFEICMDVINQTNYDVEWRFQMNTGVAYPDESNILPAGQSIRTTMELENFDLSGSDSKGTECDMTQEMTNIVRRTQLTIELSVNGVETKKGDTVPSTASKPVFLTMTVYNSS</sequence>
<comment type="caution">
    <text evidence="2">The sequence shown here is derived from an EMBL/GenBank/DDBJ whole genome shotgun (WGS) entry which is preliminary data.</text>
</comment>
<dbReference type="PROSITE" id="PS50989">
    <property type="entry name" value="COA_CT_CTER"/>
    <property type="match status" value="1"/>
</dbReference>